<keyword evidence="1" id="KW-0732">Signal</keyword>
<evidence type="ECO:0000313" key="3">
    <source>
        <dbReference type="Proteomes" id="UP001321760"/>
    </source>
</evidence>
<comment type="caution">
    <text evidence="2">The sequence shown here is derived from an EMBL/GenBank/DDBJ whole genome shotgun (WGS) entry which is preliminary data.</text>
</comment>
<dbReference type="Proteomes" id="UP001321760">
    <property type="component" value="Unassembled WGS sequence"/>
</dbReference>
<reference evidence="2" key="2">
    <citation type="submission" date="2023-05" db="EMBL/GenBank/DDBJ databases">
        <authorList>
            <consortium name="Lawrence Berkeley National Laboratory"/>
            <person name="Steindorff A."/>
            <person name="Hensen N."/>
            <person name="Bonometti L."/>
            <person name="Westerberg I."/>
            <person name="Brannstrom I.O."/>
            <person name="Guillou S."/>
            <person name="Cros-Aarteil S."/>
            <person name="Calhoun S."/>
            <person name="Haridas S."/>
            <person name="Kuo A."/>
            <person name="Mondo S."/>
            <person name="Pangilinan J."/>
            <person name="Riley R."/>
            <person name="Labutti K."/>
            <person name="Andreopoulos B."/>
            <person name="Lipzen A."/>
            <person name="Chen C."/>
            <person name="Yanf M."/>
            <person name="Daum C."/>
            <person name="Ng V."/>
            <person name="Clum A."/>
            <person name="Ohm R."/>
            <person name="Martin F."/>
            <person name="Silar P."/>
            <person name="Natvig D."/>
            <person name="Lalanne C."/>
            <person name="Gautier V."/>
            <person name="Ament-Velasquez S.L."/>
            <person name="Kruys A."/>
            <person name="Hutchinson M.I."/>
            <person name="Powell A.J."/>
            <person name="Barry K."/>
            <person name="Miller A.N."/>
            <person name="Grigoriev I.V."/>
            <person name="Debuchy R."/>
            <person name="Gladieux P."/>
            <person name="Thoren M.H."/>
            <person name="Johannesson H."/>
        </authorList>
    </citation>
    <scope>NUCLEOTIDE SEQUENCE</scope>
    <source>
        <strain evidence="2">PSN243</strain>
    </source>
</reference>
<gene>
    <name evidence="2" type="ORF">QBC34DRAFT_499608</name>
</gene>
<accession>A0AAV9G576</accession>
<proteinExistence type="predicted"/>
<keyword evidence="3" id="KW-1185">Reference proteome</keyword>
<dbReference type="AlphaFoldDB" id="A0AAV9G576"/>
<reference evidence="2" key="1">
    <citation type="journal article" date="2023" name="Mol. Phylogenet. Evol.">
        <title>Genome-scale phylogeny and comparative genomics of the fungal order Sordariales.</title>
        <authorList>
            <person name="Hensen N."/>
            <person name="Bonometti L."/>
            <person name="Westerberg I."/>
            <person name="Brannstrom I.O."/>
            <person name="Guillou S."/>
            <person name="Cros-Aarteil S."/>
            <person name="Calhoun S."/>
            <person name="Haridas S."/>
            <person name="Kuo A."/>
            <person name="Mondo S."/>
            <person name="Pangilinan J."/>
            <person name="Riley R."/>
            <person name="LaButti K."/>
            <person name="Andreopoulos B."/>
            <person name="Lipzen A."/>
            <person name="Chen C."/>
            <person name="Yan M."/>
            <person name="Daum C."/>
            <person name="Ng V."/>
            <person name="Clum A."/>
            <person name="Steindorff A."/>
            <person name="Ohm R.A."/>
            <person name="Martin F."/>
            <person name="Silar P."/>
            <person name="Natvig D.O."/>
            <person name="Lalanne C."/>
            <person name="Gautier V."/>
            <person name="Ament-Velasquez S.L."/>
            <person name="Kruys A."/>
            <person name="Hutchinson M.I."/>
            <person name="Powell A.J."/>
            <person name="Barry K."/>
            <person name="Miller A.N."/>
            <person name="Grigoriev I.V."/>
            <person name="Debuchy R."/>
            <person name="Gladieux P."/>
            <person name="Hiltunen Thoren M."/>
            <person name="Johannesson H."/>
        </authorList>
    </citation>
    <scope>NUCLEOTIDE SEQUENCE</scope>
    <source>
        <strain evidence="2">PSN243</strain>
    </source>
</reference>
<name>A0AAV9G576_9PEZI</name>
<dbReference type="EMBL" id="MU866013">
    <property type="protein sequence ID" value="KAK4442522.1"/>
    <property type="molecule type" value="Genomic_DNA"/>
</dbReference>
<sequence>MRLPILGLSAALAATCVADNMAAYTVCYDFIVGYTCRNEGVFITSSGGHHIGADIDNGCYDSGDGLPGHMQELCVDWSLNRAHFRFTDQGVRCLQRRIGLVISYSCPAQVGSVGICRLHVWEEVGCTWISREAAPAVGQDTTGKGNKTVVEPPVKIPDWVPEGFVWRDKLPWDETEDVLVPGPAPAKGAKMAEAKTGTGVVRGAAVATSAFVA</sequence>
<evidence type="ECO:0008006" key="4">
    <source>
        <dbReference type="Google" id="ProtNLM"/>
    </source>
</evidence>
<evidence type="ECO:0000313" key="2">
    <source>
        <dbReference type="EMBL" id="KAK4442522.1"/>
    </source>
</evidence>
<protein>
    <recommendedName>
        <fullName evidence="4">Cyanovirin-N domain-containing protein</fullName>
    </recommendedName>
</protein>
<organism evidence="2 3">
    <name type="scientific">Podospora aff. communis PSN243</name>
    <dbReference type="NCBI Taxonomy" id="3040156"/>
    <lineage>
        <taxon>Eukaryota</taxon>
        <taxon>Fungi</taxon>
        <taxon>Dikarya</taxon>
        <taxon>Ascomycota</taxon>
        <taxon>Pezizomycotina</taxon>
        <taxon>Sordariomycetes</taxon>
        <taxon>Sordariomycetidae</taxon>
        <taxon>Sordariales</taxon>
        <taxon>Podosporaceae</taxon>
        <taxon>Podospora</taxon>
    </lineage>
</organism>
<evidence type="ECO:0000256" key="1">
    <source>
        <dbReference type="SAM" id="SignalP"/>
    </source>
</evidence>
<feature type="chain" id="PRO_5043440563" description="Cyanovirin-N domain-containing protein" evidence="1">
    <location>
        <begin position="19"/>
        <end position="213"/>
    </location>
</feature>
<feature type="signal peptide" evidence="1">
    <location>
        <begin position="1"/>
        <end position="18"/>
    </location>
</feature>